<reference evidence="2" key="2">
    <citation type="submission" date="2016-01" db="EMBL/GenBank/DDBJ databases">
        <title>Draft Genome Sequence of Paenibacillus amylolyticus Heshi-A3 that Was Isolated from Fermented Rice Bran with Aging Salted Mackerel, Which Was Named Heshiko as Traditional Fermented Seafood in Japan.</title>
        <authorList>
            <person name="Akuzawa S."/>
            <person name="Nakagawa J."/>
            <person name="Kanekatsu T."/>
            <person name="Kubota E."/>
            <person name="Ohtake R."/>
            <person name="Suzuki T."/>
            <person name="Kanesaki Y."/>
        </authorList>
    </citation>
    <scope>NUCLEOTIDE SEQUENCE [LARGE SCALE GENOMIC DNA]</scope>
    <source>
        <strain evidence="2">Heshi-A3</strain>
    </source>
</reference>
<dbReference type="Gene3D" id="3.90.1200.10">
    <property type="match status" value="1"/>
</dbReference>
<dbReference type="Proteomes" id="UP000069697">
    <property type="component" value="Unassembled WGS sequence"/>
</dbReference>
<organism evidence="1 2">
    <name type="scientific">Paenibacillus amylolyticus</name>
    <dbReference type="NCBI Taxonomy" id="1451"/>
    <lineage>
        <taxon>Bacteria</taxon>
        <taxon>Bacillati</taxon>
        <taxon>Bacillota</taxon>
        <taxon>Bacilli</taxon>
        <taxon>Bacillales</taxon>
        <taxon>Paenibacillaceae</taxon>
        <taxon>Paenibacillus</taxon>
    </lineage>
</organism>
<name>A0A100VRL8_PAEAM</name>
<comment type="caution">
    <text evidence="1">The sequence shown here is derived from an EMBL/GenBank/DDBJ whole genome shotgun (WGS) entry which is preliminary data.</text>
</comment>
<dbReference type="EMBL" id="BCNV01000006">
    <property type="protein sequence ID" value="GAS84803.1"/>
    <property type="molecule type" value="Genomic_DNA"/>
</dbReference>
<gene>
    <name evidence="1" type="ORF">PAHA3_4924</name>
</gene>
<accession>A0A100VRL8</accession>
<sequence length="424" mass="48135">MKGMRSINEKEQLGQNSILQSTEDVEYLVRSVQKLLEEPDAVIQSWEAEPLNPGLLNFTTSGIYRIRGTATVVGASLSWSLILKYIKPDSAEKEDVTYHNYWKREAKVFSSGILEYLPGCIIAPRCFAVQDRADHTIGLWMEDVSHHSKCDHVWPLDDWGWIAERLGEFHGAYLTGTSSLPQQEWICPYWLKSWVRGCRQYAPSIQEPKLESGFGDDDTGARGRRIGVGVSERQAIAGSKQEQAHSIWQWFNQYSEQMDKVLNTLEQLPRVLSHQDLGKGNIFLPSERLDDSVLTLIDWQFMSISGVGEELGKLFGVNASFGHIAAEDISAVKEEVFDRYVDGLRTAGWMGDERLARYGYCVAVAARSMWEVPEWLKWVEQSCTASDSNEEIDQKISTRARIITIQKEMSFEAAELAHVLFNQE</sequence>
<dbReference type="SUPFAM" id="SSF56112">
    <property type="entry name" value="Protein kinase-like (PK-like)"/>
    <property type="match status" value="1"/>
</dbReference>
<dbReference type="AlphaFoldDB" id="A0A100VRL8"/>
<reference evidence="1 2" key="1">
    <citation type="journal article" date="2016" name="Genome Announc.">
        <title>Draft Genome Sequence of Paenibacillus amylolyticus Heshi-A3, Isolated from Fermented Rice Bran in a Japanese Fermented Seafood Dish.</title>
        <authorList>
            <person name="Akuzawa S."/>
            <person name="Nagaoka J."/>
            <person name="Kanekatsu M."/>
            <person name="Kubota E."/>
            <person name="Ohtake R."/>
            <person name="Suzuki T."/>
            <person name="Kanesaki Y."/>
        </authorList>
    </citation>
    <scope>NUCLEOTIDE SEQUENCE [LARGE SCALE GENOMIC DNA]</scope>
    <source>
        <strain evidence="1 2">Heshi-A3</strain>
    </source>
</reference>
<proteinExistence type="predicted"/>
<evidence type="ECO:0000313" key="1">
    <source>
        <dbReference type="EMBL" id="GAS84803.1"/>
    </source>
</evidence>
<protein>
    <submittedName>
        <fullName evidence="1">Uncharacterized protein</fullName>
    </submittedName>
</protein>
<dbReference type="InterPro" id="IPR011009">
    <property type="entry name" value="Kinase-like_dom_sf"/>
</dbReference>
<evidence type="ECO:0000313" key="2">
    <source>
        <dbReference type="Proteomes" id="UP000069697"/>
    </source>
</evidence>